<evidence type="ECO:0000256" key="8">
    <source>
        <dbReference type="SAM" id="Phobius"/>
    </source>
</evidence>
<keyword evidence="6 8" id="KW-1133">Transmembrane helix</keyword>
<dbReference type="Gene3D" id="1.20.1560.10">
    <property type="entry name" value="ABC transporter type 1, transmembrane domain"/>
    <property type="match status" value="1"/>
</dbReference>
<evidence type="ECO:0000256" key="4">
    <source>
        <dbReference type="ARBA" id="ARBA00022741"/>
    </source>
</evidence>
<proteinExistence type="predicted"/>
<dbReference type="GO" id="GO:0015421">
    <property type="term" value="F:ABC-type oligopeptide transporter activity"/>
    <property type="evidence" value="ECO:0007669"/>
    <property type="project" value="TreeGrafter"/>
</dbReference>
<feature type="domain" description="ABC transporter" evidence="9">
    <location>
        <begin position="336"/>
        <end position="570"/>
    </location>
</feature>
<gene>
    <name evidence="11" type="ORF">ERS132406_00168</name>
</gene>
<keyword evidence="4" id="KW-0547">Nucleotide-binding</keyword>
<feature type="transmembrane region" description="Helical" evidence="8">
    <location>
        <begin position="47"/>
        <end position="73"/>
    </location>
</feature>
<dbReference type="Gene3D" id="3.40.50.300">
    <property type="entry name" value="P-loop containing nucleotide triphosphate hydrolases"/>
    <property type="match status" value="1"/>
</dbReference>
<evidence type="ECO:0000256" key="3">
    <source>
        <dbReference type="ARBA" id="ARBA00022692"/>
    </source>
</evidence>
<evidence type="ECO:0000313" key="12">
    <source>
        <dbReference type="Proteomes" id="UP000072083"/>
    </source>
</evidence>
<reference evidence="11 12" key="1">
    <citation type="submission" date="2016-02" db="EMBL/GenBank/DDBJ databases">
        <authorList>
            <consortium name="Pathogen Informatics"/>
        </authorList>
    </citation>
    <scope>NUCLEOTIDE SEQUENCE [LARGE SCALE GENOMIC DNA]</scope>
    <source>
        <strain evidence="11 12">LSS44</strain>
    </source>
</reference>
<evidence type="ECO:0000313" key="11">
    <source>
        <dbReference type="EMBL" id="CYU54840.1"/>
    </source>
</evidence>
<dbReference type="PROSITE" id="PS50929">
    <property type="entry name" value="ABC_TM1F"/>
    <property type="match status" value="1"/>
</dbReference>
<sequence length="580" mass="64453">MRQSSFKELVRLVLHQPLRMSLMLVGTLVQVLLTVYLPILIGQAVDAVLIANGQVLLGILGKIVMVILINTLVQWYLPLVTNRLVYGMVADLREQVYVKLHQMPLSYLDRQSVGDLVARFSSDSEQLTNGLLMIFNQFFIGILTIFLTIFTMARLDLTMMLLVVALTPVSLLVARYIAKKSYGYYRQQTQARGKQSQHLEESISQLTLVQSFNAQEQFTQGFQVVNDQYATYSQQAIFASSTVNPSTRFINAIIYALLAGLGALRIMAGNFTVGALTTFLNYASQYSKPFNDISSVLSELQSALACADRLFVILALDSIDDQAERKIDSEELKGAISFDNVSFSYSADRSLIEHLDIDVKAGQKVAIVGPTGAGKSTMINLLMRFYDVTAGQIALDGVPISQYSREDLRRQIGMVLQETWIKSGTIHDNIAYGYPNATRELVIEAAKAANADFFIRQLPQGYDTVLADGGEALSQGQRQLLSIARVFVKIPKILILDEATSSIDTRTEILVQEAFAKLMEGRTSFIIAHRLSTIQSADLILVMVDGKIIEQGNHEALMAEQGVYYQMQTSQQTEEDESVR</sequence>
<keyword evidence="11" id="KW-0378">Hydrolase</keyword>
<dbReference type="PANTHER" id="PTHR43394:SF1">
    <property type="entry name" value="ATP-BINDING CASSETTE SUB-FAMILY B MEMBER 10, MITOCHONDRIAL"/>
    <property type="match status" value="1"/>
</dbReference>
<keyword evidence="3 8" id="KW-0812">Transmembrane</keyword>
<dbReference type="GO" id="GO:0005886">
    <property type="term" value="C:plasma membrane"/>
    <property type="evidence" value="ECO:0007669"/>
    <property type="project" value="UniProtKB-SubCell"/>
</dbReference>
<dbReference type="InterPro" id="IPR003439">
    <property type="entry name" value="ABC_transporter-like_ATP-bd"/>
</dbReference>
<dbReference type="GO" id="GO:0016887">
    <property type="term" value="F:ATP hydrolysis activity"/>
    <property type="evidence" value="ECO:0007669"/>
    <property type="project" value="InterPro"/>
</dbReference>
<feature type="domain" description="ABC transmembrane type-1" evidence="10">
    <location>
        <begin position="22"/>
        <end position="302"/>
    </location>
</feature>
<feature type="transmembrane region" description="Helical" evidence="8">
    <location>
        <begin position="249"/>
        <end position="268"/>
    </location>
</feature>
<evidence type="ECO:0000256" key="1">
    <source>
        <dbReference type="ARBA" id="ARBA00004651"/>
    </source>
</evidence>
<dbReference type="InterPro" id="IPR011527">
    <property type="entry name" value="ABC1_TM_dom"/>
</dbReference>
<dbReference type="AlphaFoldDB" id="A0A0Z8TLT2"/>
<dbReference type="SUPFAM" id="SSF90123">
    <property type="entry name" value="ABC transporter transmembrane region"/>
    <property type="match status" value="1"/>
</dbReference>
<dbReference type="CDD" id="cd03254">
    <property type="entry name" value="ABCC_Glucan_exporter_like"/>
    <property type="match status" value="1"/>
</dbReference>
<evidence type="ECO:0000256" key="5">
    <source>
        <dbReference type="ARBA" id="ARBA00022840"/>
    </source>
</evidence>
<evidence type="ECO:0000256" key="7">
    <source>
        <dbReference type="ARBA" id="ARBA00023136"/>
    </source>
</evidence>
<accession>A0A0Z8TLT2</accession>
<evidence type="ECO:0000259" key="10">
    <source>
        <dbReference type="PROSITE" id="PS50929"/>
    </source>
</evidence>
<evidence type="ECO:0000259" key="9">
    <source>
        <dbReference type="PROSITE" id="PS50893"/>
    </source>
</evidence>
<protein>
    <submittedName>
        <fullName evidence="11">Multidrug ABC transporter ATPase and permease</fullName>
        <ecNumber evidence="11">3.6.3.-</ecNumber>
    </submittedName>
</protein>
<evidence type="ECO:0000256" key="6">
    <source>
        <dbReference type="ARBA" id="ARBA00022989"/>
    </source>
</evidence>
<dbReference type="InterPro" id="IPR003593">
    <property type="entry name" value="AAA+_ATPase"/>
</dbReference>
<feature type="transmembrane region" description="Helical" evidence="8">
    <location>
        <begin position="131"/>
        <end position="153"/>
    </location>
</feature>
<dbReference type="SUPFAM" id="SSF52540">
    <property type="entry name" value="P-loop containing nucleoside triphosphate hydrolases"/>
    <property type="match status" value="1"/>
</dbReference>
<dbReference type="InterPro" id="IPR036640">
    <property type="entry name" value="ABC1_TM_sf"/>
</dbReference>
<dbReference type="InterPro" id="IPR027417">
    <property type="entry name" value="P-loop_NTPase"/>
</dbReference>
<dbReference type="Proteomes" id="UP000072083">
    <property type="component" value="Unassembled WGS sequence"/>
</dbReference>
<dbReference type="FunFam" id="3.40.50.300:FF:000287">
    <property type="entry name" value="Multidrug ABC transporter ATP-binding protein"/>
    <property type="match status" value="1"/>
</dbReference>
<dbReference type="EC" id="3.6.3.-" evidence="11"/>
<feature type="transmembrane region" description="Helical" evidence="8">
    <location>
        <begin position="159"/>
        <end position="178"/>
    </location>
</feature>
<dbReference type="InterPro" id="IPR017871">
    <property type="entry name" value="ABC_transporter-like_CS"/>
</dbReference>
<comment type="subcellular location">
    <subcellularLocation>
        <location evidence="1">Cell membrane</location>
        <topology evidence="1">Multi-pass membrane protein</topology>
    </subcellularLocation>
</comment>
<evidence type="ECO:0000256" key="2">
    <source>
        <dbReference type="ARBA" id="ARBA00022448"/>
    </source>
</evidence>
<dbReference type="GO" id="GO:0005524">
    <property type="term" value="F:ATP binding"/>
    <property type="evidence" value="ECO:0007669"/>
    <property type="project" value="UniProtKB-KW"/>
</dbReference>
<dbReference type="PROSITE" id="PS50893">
    <property type="entry name" value="ABC_TRANSPORTER_2"/>
    <property type="match status" value="1"/>
</dbReference>
<keyword evidence="5" id="KW-0067">ATP-binding</keyword>
<dbReference type="EMBL" id="FIGZ01000001">
    <property type="protein sequence ID" value="CYU54840.1"/>
    <property type="molecule type" value="Genomic_DNA"/>
</dbReference>
<organism evidence="11 12">
    <name type="scientific">Streptococcus suis</name>
    <dbReference type="NCBI Taxonomy" id="1307"/>
    <lineage>
        <taxon>Bacteria</taxon>
        <taxon>Bacillati</taxon>
        <taxon>Bacillota</taxon>
        <taxon>Bacilli</taxon>
        <taxon>Lactobacillales</taxon>
        <taxon>Streptococcaceae</taxon>
        <taxon>Streptococcus</taxon>
    </lineage>
</organism>
<keyword evidence="7 8" id="KW-0472">Membrane</keyword>
<dbReference type="RefSeq" id="WP_044758733.1">
    <property type="nucleotide sequence ID" value="NZ_CEEJ01000033.1"/>
</dbReference>
<dbReference type="PROSITE" id="PS00211">
    <property type="entry name" value="ABC_TRANSPORTER_1"/>
    <property type="match status" value="1"/>
</dbReference>
<dbReference type="InterPro" id="IPR039421">
    <property type="entry name" value="Type_1_exporter"/>
</dbReference>
<dbReference type="CDD" id="cd18547">
    <property type="entry name" value="ABC_6TM_Tm288_like"/>
    <property type="match status" value="1"/>
</dbReference>
<feature type="transmembrane region" description="Helical" evidence="8">
    <location>
        <begin position="21"/>
        <end position="41"/>
    </location>
</feature>
<dbReference type="Pfam" id="PF00664">
    <property type="entry name" value="ABC_membrane"/>
    <property type="match status" value="1"/>
</dbReference>
<keyword evidence="2" id="KW-0813">Transport</keyword>
<dbReference type="PANTHER" id="PTHR43394">
    <property type="entry name" value="ATP-DEPENDENT PERMEASE MDL1, MITOCHONDRIAL"/>
    <property type="match status" value="1"/>
</dbReference>
<dbReference type="SMART" id="SM00382">
    <property type="entry name" value="AAA"/>
    <property type="match status" value="1"/>
</dbReference>
<dbReference type="Pfam" id="PF00005">
    <property type="entry name" value="ABC_tran"/>
    <property type="match status" value="1"/>
</dbReference>
<name>A0A0Z8TLT2_STRSU</name>